<dbReference type="PANTHER" id="PTHR24351">
    <property type="entry name" value="RIBOSOMAL PROTEIN S6 KINASE"/>
    <property type="match status" value="1"/>
</dbReference>
<dbReference type="GeneID" id="94836009"/>
<evidence type="ECO:0000256" key="5">
    <source>
        <dbReference type="ARBA" id="ARBA00022840"/>
    </source>
</evidence>
<dbReference type="GO" id="GO:0005524">
    <property type="term" value="F:ATP binding"/>
    <property type="evidence" value="ECO:0007669"/>
    <property type="project" value="UniProtKB-KW"/>
</dbReference>
<dbReference type="Pfam" id="PF00069">
    <property type="entry name" value="Pkinase"/>
    <property type="match status" value="1"/>
</dbReference>
<dbReference type="VEuPathDB" id="TrichDB:TRFO_20278"/>
<dbReference type="GO" id="GO:0004674">
    <property type="term" value="F:protein serine/threonine kinase activity"/>
    <property type="evidence" value="ECO:0007669"/>
    <property type="project" value="UniProtKB-KW"/>
</dbReference>
<evidence type="ECO:0000256" key="2">
    <source>
        <dbReference type="ARBA" id="ARBA00022679"/>
    </source>
</evidence>
<protein>
    <recommendedName>
        <fullName evidence="6">Protein kinase domain-containing protein</fullName>
    </recommendedName>
</protein>
<comment type="caution">
    <text evidence="7">The sequence shown here is derived from an EMBL/GenBank/DDBJ whole genome shotgun (WGS) entry which is preliminary data.</text>
</comment>
<dbReference type="PROSITE" id="PS50011">
    <property type="entry name" value="PROTEIN_KINASE_DOM"/>
    <property type="match status" value="1"/>
</dbReference>
<dbReference type="EMBL" id="MLAK01000611">
    <property type="protein sequence ID" value="OHT10461.1"/>
    <property type="molecule type" value="Genomic_DNA"/>
</dbReference>
<keyword evidence="5" id="KW-0067">ATP-binding</keyword>
<evidence type="ECO:0000313" key="8">
    <source>
        <dbReference type="Proteomes" id="UP000179807"/>
    </source>
</evidence>
<gene>
    <name evidence="7" type="ORF">TRFO_20278</name>
</gene>
<keyword evidence="2" id="KW-0808">Transferase</keyword>
<evidence type="ECO:0000259" key="6">
    <source>
        <dbReference type="PROSITE" id="PS50011"/>
    </source>
</evidence>
<feature type="domain" description="Protein kinase" evidence="6">
    <location>
        <begin position="102"/>
        <end position="365"/>
    </location>
</feature>
<name>A0A1J4KM63_9EUKA</name>
<keyword evidence="4" id="KW-0418">Kinase</keyword>
<proteinExistence type="predicted"/>
<dbReference type="InterPro" id="IPR000719">
    <property type="entry name" value="Prot_kinase_dom"/>
</dbReference>
<accession>A0A1J4KM63</accession>
<evidence type="ECO:0000256" key="1">
    <source>
        <dbReference type="ARBA" id="ARBA00022527"/>
    </source>
</evidence>
<evidence type="ECO:0000256" key="4">
    <source>
        <dbReference type="ARBA" id="ARBA00022777"/>
    </source>
</evidence>
<evidence type="ECO:0000256" key="3">
    <source>
        <dbReference type="ARBA" id="ARBA00022741"/>
    </source>
</evidence>
<evidence type="ECO:0000313" key="7">
    <source>
        <dbReference type="EMBL" id="OHT10461.1"/>
    </source>
</evidence>
<keyword evidence="1" id="KW-0723">Serine/threonine-protein kinase</keyword>
<organism evidence="7 8">
    <name type="scientific">Tritrichomonas foetus</name>
    <dbReference type="NCBI Taxonomy" id="1144522"/>
    <lineage>
        <taxon>Eukaryota</taxon>
        <taxon>Metamonada</taxon>
        <taxon>Parabasalia</taxon>
        <taxon>Tritrichomonadida</taxon>
        <taxon>Tritrichomonadidae</taxon>
        <taxon>Tritrichomonas</taxon>
    </lineage>
</organism>
<dbReference type="Gene3D" id="1.10.510.10">
    <property type="entry name" value="Transferase(Phosphotransferase) domain 1"/>
    <property type="match status" value="1"/>
</dbReference>
<keyword evidence="3" id="KW-0547">Nucleotide-binding</keyword>
<dbReference type="AlphaFoldDB" id="A0A1J4KM63"/>
<dbReference type="SUPFAM" id="SSF56112">
    <property type="entry name" value="Protein kinase-like (PK-like)"/>
    <property type="match status" value="1"/>
</dbReference>
<dbReference type="SMART" id="SM00220">
    <property type="entry name" value="S_TKc"/>
    <property type="match status" value="1"/>
</dbReference>
<dbReference type="Proteomes" id="UP000179807">
    <property type="component" value="Unassembled WGS sequence"/>
</dbReference>
<dbReference type="Gene3D" id="3.30.200.20">
    <property type="entry name" value="Phosphorylase Kinase, domain 1"/>
    <property type="match status" value="1"/>
</dbReference>
<keyword evidence="8" id="KW-1185">Reference proteome</keyword>
<dbReference type="InterPro" id="IPR011009">
    <property type="entry name" value="Kinase-like_dom_sf"/>
</dbReference>
<sequence length="434" mass="50243">MMTFYGFLQRMSIFNFSNARMQNNIDKNNFSIKIFDEMKVEVEFGSNYNKKIFDCSTTNDAKLLVFLVKAFLSINGRINKSQFRKITTLFESYYTPNDNSSINHDEKLNDRCLGKVYLVEYESEIFALRSVPKDVLRPGYCDIPSSLVIPSHPNVAGIKFSFASHSKLYIVSDYPSFGELNVDSEKFQLNIAQVASAIDFCHLNGLSFNNLHPENILIDVNGNAIITQFGSFTNSPMRESVTESNKIRKMKDWKSLGVIVKKVTMRCMPSSSFSFDYDQNYYNFDINQDGFANNYINHQNEQENFGNYEFFFDCTFLNDVFEHESHQKASKIIQSLVDVLCSPQNIGSRAKKERRFDEIKTHHFFKGIKWIPCPERRCIIPTAKEPNPPLNQKSNCNERNNCLNEPPVENSLESSLEYFFGSEIERWMLDCQEI</sequence>
<reference evidence="7" key="1">
    <citation type="submission" date="2016-10" db="EMBL/GenBank/DDBJ databases">
        <authorList>
            <person name="Benchimol M."/>
            <person name="Almeida L.G."/>
            <person name="Vasconcelos A.T."/>
            <person name="Perreira-Neves A."/>
            <person name="Rosa I.A."/>
            <person name="Tasca T."/>
            <person name="Bogo M.R."/>
            <person name="de Souza W."/>
        </authorList>
    </citation>
    <scope>NUCLEOTIDE SEQUENCE [LARGE SCALE GENOMIC DNA]</scope>
    <source>
        <strain evidence="7">K</strain>
    </source>
</reference>
<dbReference type="RefSeq" id="XP_068363597.1">
    <property type="nucleotide sequence ID" value="XM_068501305.1"/>
</dbReference>